<dbReference type="Pfam" id="PF11905">
    <property type="entry name" value="DUF3425"/>
    <property type="match status" value="1"/>
</dbReference>
<dbReference type="Proteomes" id="UP001147760">
    <property type="component" value="Unassembled WGS sequence"/>
</dbReference>
<evidence type="ECO:0008006" key="3">
    <source>
        <dbReference type="Google" id="ProtNLM"/>
    </source>
</evidence>
<dbReference type="AlphaFoldDB" id="A0A9X0BV18"/>
<dbReference type="EMBL" id="JAPWDO010000001">
    <property type="protein sequence ID" value="KAJ5485759.1"/>
    <property type="molecule type" value="Genomic_DNA"/>
</dbReference>
<name>A0A9X0BV18_9EURO</name>
<evidence type="ECO:0000313" key="1">
    <source>
        <dbReference type="EMBL" id="KAJ5485759.1"/>
    </source>
</evidence>
<protein>
    <recommendedName>
        <fullName evidence="3">BZIP domain-containing protein</fullName>
    </recommendedName>
</protein>
<dbReference type="InterPro" id="IPR021833">
    <property type="entry name" value="DUF3425"/>
</dbReference>
<reference evidence="1" key="2">
    <citation type="journal article" date="2023" name="IMA Fungus">
        <title>Comparative genomic study of the Penicillium genus elucidates a diverse pangenome and 15 lateral gene transfer events.</title>
        <authorList>
            <person name="Petersen C."/>
            <person name="Sorensen T."/>
            <person name="Nielsen M.R."/>
            <person name="Sondergaard T.E."/>
            <person name="Sorensen J.L."/>
            <person name="Fitzpatrick D.A."/>
            <person name="Frisvad J.C."/>
            <person name="Nielsen K.L."/>
        </authorList>
    </citation>
    <scope>NUCLEOTIDE SEQUENCE</scope>
    <source>
        <strain evidence="1">IBT 17660</strain>
    </source>
</reference>
<dbReference type="OrthoDB" id="2245989at2759"/>
<comment type="caution">
    <text evidence="1">The sequence shown here is derived from an EMBL/GenBank/DDBJ whole genome shotgun (WGS) entry which is preliminary data.</text>
</comment>
<dbReference type="PANTHER" id="PTHR38116:SF1">
    <property type="entry name" value="BZIP DOMAIN-CONTAINING PROTEIN"/>
    <property type="match status" value="1"/>
</dbReference>
<gene>
    <name evidence="1" type="ORF">N7530_000059</name>
</gene>
<evidence type="ECO:0000313" key="2">
    <source>
        <dbReference type="Proteomes" id="UP001147760"/>
    </source>
</evidence>
<dbReference type="PANTHER" id="PTHR38116">
    <property type="entry name" value="CHROMOSOME 7, WHOLE GENOME SHOTGUN SEQUENCE"/>
    <property type="match status" value="1"/>
</dbReference>
<proteinExistence type="predicted"/>
<sequence>MAYTEDDTAKDDWRLVTNPVERRRRQNRLNQREYRRRRLHQTQAVRRSPDVPETDELQILENFTAAAYQSYSLGCPRSDHLLSLTKANVYRAFLSNIALIGLVAEGICEADVLSPFNLFGPAQFITNIPPSLRPTTSQGCLSHHPWLDFFPHPRARDNLIRAQGAYDKHDFCLDILGFWNPDALDNMLLVWGEPHDPANWEVTEGFIKKWGWVIQGCPDILHNTNKWRAQRGENPIFRYL</sequence>
<accession>A0A9X0BV18</accession>
<keyword evidence="2" id="KW-1185">Reference proteome</keyword>
<organism evidence="1 2">
    <name type="scientific">Penicillium desertorum</name>
    <dbReference type="NCBI Taxonomy" id="1303715"/>
    <lineage>
        <taxon>Eukaryota</taxon>
        <taxon>Fungi</taxon>
        <taxon>Dikarya</taxon>
        <taxon>Ascomycota</taxon>
        <taxon>Pezizomycotina</taxon>
        <taxon>Eurotiomycetes</taxon>
        <taxon>Eurotiomycetidae</taxon>
        <taxon>Eurotiales</taxon>
        <taxon>Aspergillaceae</taxon>
        <taxon>Penicillium</taxon>
    </lineage>
</organism>
<reference evidence="1" key="1">
    <citation type="submission" date="2022-12" db="EMBL/GenBank/DDBJ databases">
        <authorList>
            <person name="Petersen C."/>
        </authorList>
    </citation>
    <scope>NUCLEOTIDE SEQUENCE</scope>
    <source>
        <strain evidence="1">IBT 17660</strain>
    </source>
</reference>